<evidence type="ECO:0000313" key="9">
    <source>
        <dbReference type="Proteomes" id="UP000032266"/>
    </source>
</evidence>
<dbReference type="PANTHER" id="PTHR30086">
    <property type="entry name" value="ARGININE EXPORTER PROTEIN ARGO"/>
    <property type="match status" value="1"/>
</dbReference>
<gene>
    <name evidence="8" type="ORF">YC6258_02169</name>
</gene>
<organism evidence="8 9">
    <name type="scientific">Gynuella sunshinyii YC6258</name>
    <dbReference type="NCBI Taxonomy" id="1445510"/>
    <lineage>
        <taxon>Bacteria</taxon>
        <taxon>Pseudomonadati</taxon>
        <taxon>Pseudomonadota</taxon>
        <taxon>Gammaproteobacteria</taxon>
        <taxon>Oceanospirillales</taxon>
        <taxon>Saccharospirillaceae</taxon>
        <taxon>Gynuella</taxon>
    </lineage>
</organism>
<feature type="transmembrane region" description="Helical" evidence="7">
    <location>
        <begin position="118"/>
        <end position="139"/>
    </location>
</feature>
<evidence type="ECO:0000256" key="6">
    <source>
        <dbReference type="ARBA" id="ARBA00023136"/>
    </source>
</evidence>
<evidence type="ECO:0000313" key="8">
    <source>
        <dbReference type="EMBL" id="AJQ94207.1"/>
    </source>
</evidence>
<dbReference type="RefSeq" id="WP_044616785.1">
    <property type="nucleotide sequence ID" value="NZ_CP007142.1"/>
</dbReference>
<dbReference type="GO" id="GO:0042970">
    <property type="term" value="F:homoserine transmembrane transporter activity"/>
    <property type="evidence" value="ECO:0007669"/>
    <property type="project" value="TreeGrafter"/>
</dbReference>
<keyword evidence="4 7" id="KW-0812">Transmembrane</keyword>
<dbReference type="Proteomes" id="UP000032266">
    <property type="component" value="Chromosome"/>
</dbReference>
<evidence type="ECO:0000256" key="1">
    <source>
        <dbReference type="ARBA" id="ARBA00004651"/>
    </source>
</evidence>
<evidence type="ECO:0000256" key="7">
    <source>
        <dbReference type="SAM" id="Phobius"/>
    </source>
</evidence>
<dbReference type="PANTHER" id="PTHR30086:SF14">
    <property type="entry name" value="HOMOSERINE_HOMOSERINE LACTONE EFFLUX PROTEIN"/>
    <property type="match status" value="1"/>
</dbReference>
<sequence length="208" mass="22561">MNFLVFLGICLVATASPGPAVFLAIKNGAKYGHKNAMFGIAGNVSAMLTLASVSAAGLGAIILASSHLYTAIKIIGGLYLIYIGIKSWRQSSVPPVEEEETDPTLSAPRKLTLFRESYFVGISNPKAIVFYTALFPQFINLAKPVFPQFVLLALTFATCSFAFLMFYSSIASKLKPYIERENISRWFNRITGGVFIGFGAALLANNRV</sequence>
<dbReference type="HOGENOM" id="CLU_079569_2_3_6"/>
<evidence type="ECO:0000256" key="3">
    <source>
        <dbReference type="ARBA" id="ARBA00022475"/>
    </source>
</evidence>
<keyword evidence="9" id="KW-1185">Reference proteome</keyword>
<dbReference type="PIRSF" id="PIRSF006324">
    <property type="entry name" value="LeuE"/>
    <property type="match status" value="1"/>
</dbReference>
<evidence type="ECO:0000256" key="5">
    <source>
        <dbReference type="ARBA" id="ARBA00022989"/>
    </source>
</evidence>
<accession>A0A0C5VHS5</accession>
<proteinExistence type="inferred from homology"/>
<keyword evidence="6 7" id="KW-0472">Membrane</keyword>
<evidence type="ECO:0000256" key="2">
    <source>
        <dbReference type="ARBA" id="ARBA00007928"/>
    </source>
</evidence>
<feature type="transmembrane region" description="Helical" evidence="7">
    <location>
        <begin position="145"/>
        <end position="166"/>
    </location>
</feature>
<dbReference type="AlphaFoldDB" id="A0A0C5VHS5"/>
<dbReference type="OrthoDB" id="9804822at2"/>
<feature type="transmembrane region" description="Helical" evidence="7">
    <location>
        <begin position="40"/>
        <end position="64"/>
    </location>
</feature>
<dbReference type="EMBL" id="CP007142">
    <property type="protein sequence ID" value="AJQ94207.1"/>
    <property type="molecule type" value="Genomic_DNA"/>
</dbReference>
<dbReference type="STRING" id="1445510.YC6258_02169"/>
<feature type="transmembrane region" description="Helical" evidence="7">
    <location>
        <begin position="186"/>
        <end position="204"/>
    </location>
</feature>
<keyword evidence="5 7" id="KW-1133">Transmembrane helix</keyword>
<comment type="subcellular location">
    <subcellularLocation>
        <location evidence="1">Cell membrane</location>
        <topology evidence="1">Multi-pass membrane protein</topology>
    </subcellularLocation>
</comment>
<comment type="similarity">
    <text evidence="2">Belongs to the Rht family.</text>
</comment>
<dbReference type="Pfam" id="PF01810">
    <property type="entry name" value="LysE"/>
    <property type="match status" value="1"/>
</dbReference>
<keyword evidence="3" id="KW-1003">Cell membrane</keyword>
<name>A0A0C5VHS5_9GAMM</name>
<dbReference type="InterPro" id="IPR001123">
    <property type="entry name" value="LeuE-type"/>
</dbReference>
<dbReference type="KEGG" id="gsn:YC6258_02169"/>
<dbReference type="GO" id="GO:0005886">
    <property type="term" value="C:plasma membrane"/>
    <property type="evidence" value="ECO:0007669"/>
    <property type="project" value="UniProtKB-SubCell"/>
</dbReference>
<reference evidence="8 9" key="1">
    <citation type="submission" date="2014-01" db="EMBL/GenBank/DDBJ databases">
        <title>Full genme sequencing of cellulolytic bacterium Gynuella sunshinyii YC6258T gen. nov., sp. nov.</title>
        <authorList>
            <person name="Khan H."/>
            <person name="Chung E.J."/>
            <person name="Chung Y.R."/>
        </authorList>
    </citation>
    <scope>NUCLEOTIDE SEQUENCE [LARGE SCALE GENOMIC DNA]</scope>
    <source>
        <strain evidence="8 9">YC6258</strain>
    </source>
</reference>
<protein>
    <submittedName>
        <fullName evidence="8">Putative threonine efflux protein</fullName>
    </submittedName>
</protein>
<evidence type="ECO:0000256" key="4">
    <source>
        <dbReference type="ARBA" id="ARBA00022692"/>
    </source>
</evidence>